<dbReference type="AlphaFoldDB" id="A0A918HXP6"/>
<organism evidence="2 3">
    <name type="scientific">Streptomyces lavendofoliae</name>
    <dbReference type="NCBI Taxonomy" id="67314"/>
    <lineage>
        <taxon>Bacteria</taxon>
        <taxon>Bacillati</taxon>
        <taxon>Actinomycetota</taxon>
        <taxon>Actinomycetes</taxon>
        <taxon>Kitasatosporales</taxon>
        <taxon>Streptomycetaceae</taxon>
        <taxon>Streptomyces</taxon>
    </lineage>
</organism>
<protein>
    <submittedName>
        <fullName evidence="2">Uncharacterized protein</fullName>
    </submittedName>
</protein>
<dbReference type="EMBL" id="BMTP01000006">
    <property type="protein sequence ID" value="GGU38849.1"/>
    <property type="molecule type" value="Genomic_DNA"/>
</dbReference>
<gene>
    <name evidence="2" type="ORF">GCM10010274_27860</name>
</gene>
<reference evidence="2" key="1">
    <citation type="journal article" date="2014" name="Int. J. Syst. Evol. Microbiol.">
        <title>Complete genome sequence of Corynebacterium casei LMG S-19264T (=DSM 44701T), isolated from a smear-ripened cheese.</title>
        <authorList>
            <consortium name="US DOE Joint Genome Institute (JGI-PGF)"/>
            <person name="Walter F."/>
            <person name="Albersmeier A."/>
            <person name="Kalinowski J."/>
            <person name="Ruckert C."/>
        </authorList>
    </citation>
    <scope>NUCLEOTIDE SEQUENCE</scope>
    <source>
        <strain evidence="2">JCM 4391</strain>
    </source>
</reference>
<comment type="caution">
    <text evidence="2">The sequence shown here is derived from an EMBL/GenBank/DDBJ whole genome shotgun (WGS) entry which is preliminary data.</text>
</comment>
<feature type="compositionally biased region" description="Low complexity" evidence="1">
    <location>
        <begin position="1"/>
        <end position="11"/>
    </location>
</feature>
<feature type="region of interest" description="Disordered" evidence="1">
    <location>
        <begin position="1"/>
        <end position="47"/>
    </location>
</feature>
<keyword evidence="3" id="KW-1185">Reference proteome</keyword>
<dbReference type="Proteomes" id="UP000636661">
    <property type="component" value="Unassembled WGS sequence"/>
</dbReference>
<reference evidence="2" key="2">
    <citation type="submission" date="2020-09" db="EMBL/GenBank/DDBJ databases">
        <authorList>
            <person name="Sun Q."/>
            <person name="Ohkuma M."/>
        </authorList>
    </citation>
    <scope>NUCLEOTIDE SEQUENCE</scope>
    <source>
        <strain evidence="2">JCM 4391</strain>
    </source>
</reference>
<sequence length="80" mass="8505">MRPPGARAAGCPRRRVPAPPGARAAGCPRRRVPAPPGARSPPTRQPARQEYVMSDAVYRQYVPSGPLPVWTGSAPVLLPV</sequence>
<proteinExistence type="predicted"/>
<evidence type="ECO:0000313" key="2">
    <source>
        <dbReference type="EMBL" id="GGU38849.1"/>
    </source>
</evidence>
<name>A0A918HXP6_9ACTN</name>
<evidence type="ECO:0000256" key="1">
    <source>
        <dbReference type="SAM" id="MobiDB-lite"/>
    </source>
</evidence>
<accession>A0A918HXP6</accession>
<evidence type="ECO:0000313" key="3">
    <source>
        <dbReference type="Proteomes" id="UP000636661"/>
    </source>
</evidence>